<reference evidence="1 2" key="1">
    <citation type="submission" date="2022-05" db="EMBL/GenBank/DDBJ databases">
        <title>Chromosome-level reference genomes for two strains of Caenorhabditis briggsae: an improved platform for comparative genomics.</title>
        <authorList>
            <person name="Stevens L."/>
            <person name="Andersen E.C."/>
        </authorList>
    </citation>
    <scope>NUCLEOTIDE SEQUENCE [LARGE SCALE GENOMIC DNA]</scope>
    <source>
        <strain evidence="1">QX1410_ONT</strain>
        <tissue evidence="1">Whole-organism</tissue>
    </source>
</reference>
<evidence type="ECO:0000313" key="2">
    <source>
        <dbReference type="Proteomes" id="UP000827892"/>
    </source>
</evidence>
<name>A0AAE9DS20_CAEBR</name>
<protein>
    <submittedName>
        <fullName evidence="1">Uncharacterized protein</fullName>
    </submittedName>
</protein>
<dbReference type="AlphaFoldDB" id="A0AAE9DS20"/>
<sequence length="116" mass="13414">MRQRRPCAIGLQKSGGIQKIILLFCRLAFGLAPWRPENSEPLHLIVSMFITIRIQNFRFPVLEPFWAAEHTANLWTKLFPSYATFTAAQNRPLPRVGNTEQYDFDAISLQFHLDPN</sequence>
<accession>A0AAE9DS20</accession>
<gene>
    <name evidence="1" type="ORF">L3Y34_014871</name>
</gene>
<dbReference type="EMBL" id="CP090891">
    <property type="protein sequence ID" value="ULU10949.1"/>
    <property type="molecule type" value="Genomic_DNA"/>
</dbReference>
<organism evidence="1 2">
    <name type="scientific">Caenorhabditis briggsae</name>
    <dbReference type="NCBI Taxonomy" id="6238"/>
    <lineage>
        <taxon>Eukaryota</taxon>
        <taxon>Metazoa</taxon>
        <taxon>Ecdysozoa</taxon>
        <taxon>Nematoda</taxon>
        <taxon>Chromadorea</taxon>
        <taxon>Rhabditida</taxon>
        <taxon>Rhabditina</taxon>
        <taxon>Rhabditomorpha</taxon>
        <taxon>Rhabditoidea</taxon>
        <taxon>Rhabditidae</taxon>
        <taxon>Peloderinae</taxon>
        <taxon>Caenorhabditis</taxon>
    </lineage>
</organism>
<evidence type="ECO:0000313" key="1">
    <source>
        <dbReference type="EMBL" id="ULU10949.1"/>
    </source>
</evidence>
<proteinExistence type="predicted"/>
<dbReference type="Proteomes" id="UP000827892">
    <property type="component" value="Chromosome I"/>
</dbReference>